<proteinExistence type="predicted"/>
<dbReference type="EMBL" id="JADBEL010000043">
    <property type="protein sequence ID" value="MBE1556986.1"/>
    <property type="molecule type" value="Genomic_DNA"/>
</dbReference>
<organism evidence="1 2">
    <name type="scientific">Sporosarcina limicola</name>
    <dbReference type="NCBI Taxonomy" id="34101"/>
    <lineage>
        <taxon>Bacteria</taxon>
        <taxon>Bacillati</taxon>
        <taxon>Bacillota</taxon>
        <taxon>Bacilli</taxon>
        <taxon>Bacillales</taxon>
        <taxon>Caryophanaceae</taxon>
        <taxon>Sporosarcina</taxon>
    </lineage>
</organism>
<accession>A0A927MN04</accession>
<evidence type="ECO:0000313" key="2">
    <source>
        <dbReference type="Proteomes" id="UP000658225"/>
    </source>
</evidence>
<dbReference type="Proteomes" id="UP000658225">
    <property type="component" value="Unassembled WGS sequence"/>
</dbReference>
<protein>
    <submittedName>
        <fullName evidence="1">Uncharacterized protein</fullName>
    </submittedName>
</protein>
<gene>
    <name evidence="1" type="ORF">H4683_004112</name>
</gene>
<name>A0A927MN04_9BACL</name>
<keyword evidence="2" id="KW-1185">Reference proteome</keyword>
<sequence>MKTEKFMKTTLEIVGFPFTLANMYVNTKLNKNYKVSNLYSSGLLYPSVPWIRNLLNQFT</sequence>
<dbReference type="AlphaFoldDB" id="A0A927MN04"/>
<reference evidence="1" key="1">
    <citation type="submission" date="2020-10" db="EMBL/GenBank/DDBJ databases">
        <title>Genomic Encyclopedia of Type Strains, Phase IV (KMG-IV): sequencing the most valuable type-strain genomes for metagenomic binning, comparative biology and taxonomic classification.</title>
        <authorList>
            <person name="Goeker M."/>
        </authorList>
    </citation>
    <scope>NUCLEOTIDE SEQUENCE</scope>
    <source>
        <strain evidence="1">DSM 13886</strain>
    </source>
</reference>
<comment type="caution">
    <text evidence="1">The sequence shown here is derived from an EMBL/GenBank/DDBJ whole genome shotgun (WGS) entry which is preliminary data.</text>
</comment>
<evidence type="ECO:0000313" key="1">
    <source>
        <dbReference type="EMBL" id="MBE1556986.1"/>
    </source>
</evidence>